<dbReference type="RefSeq" id="WP_038284293.1">
    <property type="nucleotide sequence ID" value="NZ_JPME01000036.1"/>
</dbReference>
<evidence type="ECO:0000259" key="3">
    <source>
        <dbReference type="PROSITE" id="PS50977"/>
    </source>
</evidence>
<dbReference type="PANTHER" id="PTHR43479:SF11">
    <property type="entry name" value="ACREF_ENVCD OPERON REPRESSOR-RELATED"/>
    <property type="match status" value="1"/>
</dbReference>
<accession>A0A084JEB3</accession>
<evidence type="ECO:0000313" key="4">
    <source>
        <dbReference type="EMBL" id="KEZ87297.1"/>
    </source>
</evidence>
<name>A0A084JEB3_9FIRM</name>
<dbReference type="SUPFAM" id="SSF46689">
    <property type="entry name" value="Homeodomain-like"/>
    <property type="match status" value="1"/>
</dbReference>
<gene>
    <name evidence="4" type="ORF">IO98_21335</name>
</gene>
<feature type="DNA-binding region" description="H-T-H motif" evidence="2">
    <location>
        <begin position="31"/>
        <end position="50"/>
    </location>
</feature>
<dbReference type="Pfam" id="PF00440">
    <property type="entry name" value="TetR_N"/>
    <property type="match status" value="1"/>
</dbReference>
<evidence type="ECO:0000256" key="2">
    <source>
        <dbReference type="PROSITE-ProRule" id="PRU00335"/>
    </source>
</evidence>
<protein>
    <submittedName>
        <fullName evidence="4">TetR family transcriptional regulator</fullName>
    </submittedName>
</protein>
<dbReference type="EMBL" id="JPME01000036">
    <property type="protein sequence ID" value="KEZ87297.1"/>
    <property type="molecule type" value="Genomic_DNA"/>
</dbReference>
<reference evidence="4 5" key="1">
    <citation type="submission" date="2014-07" db="EMBL/GenBank/DDBJ databases">
        <title>Draft genome of Clostridium celerecrescens 152B isolated from sediments associated with methane hydrate from Krishna Godavari basin.</title>
        <authorList>
            <person name="Honkalas V.S."/>
            <person name="Dabir A.P."/>
            <person name="Arora P."/>
            <person name="Dhakephalkar P.K."/>
        </authorList>
    </citation>
    <scope>NUCLEOTIDE SEQUENCE [LARGE SCALE GENOMIC DNA]</scope>
    <source>
        <strain evidence="4 5">152B</strain>
    </source>
</reference>
<dbReference type="InterPro" id="IPR009057">
    <property type="entry name" value="Homeodomain-like_sf"/>
</dbReference>
<dbReference type="Pfam" id="PF21303">
    <property type="entry name" value="TetR_C_39"/>
    <property type="match status" value="1"/>
</dbReference>
<dbReference type="PROSITE" id="PS50977">
    <property type="entry name" value="HTH_TETR_2"/>
    <property type="match status" value="1"/>
</dbReference>
<dbReference type="InterPro" id="IPR023772">
    <property type="entry name" value="DNA-bd_HTH_TetR-type_CS"/>
</dbReference>
<dbReference type="AlphaFoldDB" id="A0A084JEB3"/>
<proteinExistence type="predicted"/>
<evidence type="ECO:0000313" key="5">
    <source>
        <dbReference type="Proteomes" id="UP000028525"/>
    </source>
</evidence>
<dbReference type="Proteomes" id="UP000028525">
    <property type="component" value="Unassembled WGS sequence"/>
</dbReference>
<dbReference type="PANTHER" id="PTHR43479">
    <property type="entry name" value="ACREF/ENVCD OPERON REPRESSOR-RELATED"/>
    <property type="match status" value="1"/>
</dbReference>
<dbReference type="Gene3D" id="1.10.357.10">
    <property type="entry name" value="Tetracycline Repressor, domain 2"/>
    <property type="match status" value="1"/>
</dbReference>
<keyword evidence="5" id="KW-1185">Reference proteome</keyword>
<dbReference type="GO" id="GO:0003677">
    <property type="term" value="F:DNA binding"/>
    <property type="evidence" value="ECO:0007669"/>
    <property type="project" value="UniProtKB-UniRule"/>
</dbReference>
<dbReference type="InterPro" id="IPR001647">
    <property type="entry name" value="HTH_TetR"/>
</dbReference>
<keyword evidence="1 2" id="KW-0238">DNA-binding</keyword>
<dbReference type="OrthoDB" id="9785164at2"/>
<dbReference type="STRING" id="29354.IO98_21335"/>
<dbReference type="InterPro" id="IPR049149">
    <property type="entry name" value="TetR/AcrR_C"/>
</dbReference>
<dbReference type="PROSITE" id="PS01081">
    <property type="entry name" value="HTH_TETR_1"/>
    <property type="match status" value="1"/>
</dbReference>
<comment type="caution">
    <text evidence="4">The sequence shown here is derived from an EMBL/GenBank/DDBJ whole genome shotgun (WGS) entry which is preliminary data.</text>
</comment>
<evidence type="ECO:0000256" key="1">
    <source>
        <dbReference type="ARBA" id="ARBA00023125"/>
    </source>
</evidence>
<dbReference type="InterPro" id="IPR050624">
    <property type="entry name" value="HTH-type_Tx_Regulator"/>
</dbReference>
<feature type="domain" description="HTH tetR-type" evidence="3">
    <location>
        <begin position="8"/>
        <end position="68"/>
    </location>
</feature>
<sequence length="215" mass="24249">MRIIKDADVRKNEILDAAADLFNSDGFDGTTISAIIEKAGIARGTIYYHFKSKEDILDALIDRRNTEFLAAARQIASDKSIPVLERLIRTFIAMNGDKDGKSELTRQMHKPQNALMHQKTHQAMMEGIPPILMEIIEDGINEGLFNTPYPYESLEMVVAHINAVFDDYAEKLTGEELLGRVKAFIFNLERLFGAERGSFDRVIELFQMDGGSAYE</sequence>
<dbReference type="PRINTS" id="PR00455">
    <property type="entry name" value="HTHTETR"/>
</dbReference>
<organism evidence="4 5">
    <name type="scientific">Lacrimispora celerecrescens</name>
    <dbReference type="NCBI Taxonomy" id="29354"/>
    <lineage>
        <taxon>Bacteria</taxon>
        <taxon>Bacillati</taxon>
        <taxon>Bacillota</taxon>
        <taxon>Clostridia</taxon>
        <taxon>Lachnospirales</taxon>
        <taxon>Lachnospiraceae</taxon>
        <taxon>Lacrimispora</taxon>
    </lineage>
</organism>